<evidence type="ECO:0000313" key="7">
    <source>
        <dbReference type="Proteomes" id="UP000637383"/>
    </source>
</evidence>
<evidence type="ECO:0000256" key="3">
    <source>
        <dbReference type="ARBA" id="ARBA00022738"/>
    </source>
</evidence>
<proteinExistence type="inferred from homology"/>
<keyword evidence="3" id="KW-0605">Phycobilisome</keyword>
<dbReference type="Gene3D" id="1.25.10.10">
    <property type="entry name" value="Leucine-rich Repeat Variant"/>
    <property type="match status" value="1"/>
</dbReference>
<organism evidence="6 7">
    <name type="scientific">Nostoc paludosum FACHB-159</name>
    <dbReference type="NCBI Taxonomy" id="2692908"/>
    <lineage>
        <taxon>Bacteria</taxon>
        <taxon>Bacillati</taxon>
        <taxon>Cyanobacteriota</taxon>
        <taxon>Cyanophyceae</taxon>
        <taxon>Nostocales</taxon>
        <taxon>Nostocaceae</taxon>
        <taxon>Nostoc</taxon>
    </lineage>
</organism>
<evidence type="ECO:0000256" key="2">
    <source>
        <dbReference type="ARBA" id="ARBA00022549"/>
    </source>
</evidence>
<dbReference type="Proteomes" id="UP000637383">
    <property type="component" value="Unassembled WGS sequence"/>
</dbReference>
<dbReference type="InterPro" id="IPR016024">
    <property type="entry name" value="ARM-type_fold"/>
</dbReference>
<evidence type="ECO:0000313" key="6">
    <source>
        <dbReference type="EMBL" id="MBD2739609.1"/>
    </source>
</evidence>
<evidence type="ECO:0000256" key="4">
    <source>
        <dbReference type="ARBA" id="ARBA00023239"/>
    </source>
</evidence>
<dbReference type="SUPFAM" id="SSF48371">
    <property type="entry name" value="ARM repeat"/>
    <property type="match status" value="1"/>
</dbReference>
<dbReference type="InterPro" id="IPR011989">
    <property type="entry name" value="ARM-like"/>
</dbReference>
<name>A0ABR8KJ58_9NOSO</name>
<sequence>MPRNSYSSPVNQLLDYEPGTEKLSPAEWPDYQQLGITAADIPELIRMATDEDLYNMQDDENDLFGEDSLLEYAPIHAIRALGQLRAESAIEPLISLFSKMDDAFDNEVLFCLIEELPDVLSLIGLRAIPALTNFLADDSHDETWRVQAIVTIKRIACVYPEHHANCVAALSQQLSAFEENSPELNGHIISVLIDLKAIDSLPLIEQAFEAGRVDDEVVGDFDDVQVYFGLKSRKDLASKSLTPTGNQQATPKIVTPQQSVNDHESLNKAQQKREARRQRNLKNSSK</sequence>
<keyword evidence="4" id="KW-0456">Lyase</keyword>
<dbReference type="RefSeq" id="WP_190960099.1">
    <property type="nucleotide sequence ID" value="NZ_JACJTU010000096.1"/>
</dbReference>
<dbReference type="EMBL" id="JACJTU010000096">
    <property type="protein sequence ID" value="MBD2739609.1"/>
    <property type="molecule type" value="Genomic_DNA"/>
</dbReference>
<comment type="caution">
    <text evidence="6">The sequence shown here is derived from an EMBL/GenBank/DDBJ whole genome shotgun (WGS) entry which is preliminary data.</text>
</comment>
<feature type="compositionally biased region" description="Polar residues" evidence="5">
    <location>
        <begin position="239"/>
        <end position="260"/>
    </location>
</feature>
<comment type="similarity">
    <text evidence="1">Belongs to the CpcE/RpcE/PecE family.</text>
</comment>
<feature type="compositionally biased region" description="Basic residues" evidence="5">
    <location>
        <begin position="274"/>
        <end position="286"/>
    </location>
</feature>
<dbReference type="Pfam" id="PF06685">
    <property type="entry name" value="DUF1186"/>
    <property type="match status" value="1"/>
</dbReference>
<evidence type="ECO:0000256" key="1">
    <source>
        <dbReference type="ARBA" id="ARBA00009299"/>
    </source>
</evidence>
<evidence type="ECO:0000256" key="5">
    <source>
        <dbReference type="SAM" id="MobiDB-lite"/>
    </source>
</evidence>
<keyword evidence="7" id="KW-1185">Reference proteome</keyword>
<feature type="region of interest" description="Disordered" evidence="5">
    <location>
        <begin position="238"/>
        <end position="286"/>
    </location>
</feature>
<dbReference type="InterPro" id="IPR010602">
    <property type="entry name" value="DUF1186"/>
</dbReference>
<keyword evidence="2" id="KW-0042">Antenna complex</keyword>
<accession>A0ABR8KJ58</accession>
<protein>
    <submittedName>
        <fullName evidence="6">DUF1186 domain-containing protein</fullName>
    </submittedName>
</protein>
<gene>
    <name evidence="6" type="ORF">H6H03_38150</name>
</gene>
<reference evidence="6 7" key="1">
    <citation type="journal article" date="2020" name="ISME J.">
        <title>Comparative genomics reveals insights into cyanobacterial evolution and habitat adaptation.</title>
        <authorList>
            <person name="Chen M.Y."/>
            <person name="Teng W.K."/>
            <person name="Zhao L."/>
            <person name="Hu C.X."/>
            <person name="Zhou Y.K."/>
            <person name="Han B.P."/>
            <person name="Song L.R."/>
            <person name="Shu W.S."/>
        </authorList>
    </citation>
    <scope>NUCLEOTIDE SEQUENCE [LARGE SCALE GENOMIC DNA]</scope>
    <source>
        <strain evidence="6 7">FACHB-159</strain>
    </source>
</reference>